<keyword evidence="8 11" id="KW-0408">Iron</keyword>
<organism evidence="13 14">
    <name type="scientific">Canariomyces notabilis</name>
    <dbReference type="NCBI Taxonomy" id="2074819"/>
    <lineage>
        <taxon>Eukaryota</taxon>
        <taxon>Fungi</taxon>
        <taxon>Dikarya</taxon>
        <taxon>Ascomycota</taxon>
        <taxon>Pezizomycotina</taxon>
        <taxon>Sordariomycetes</taxon>
        <taxon>Sordariomycetidae</taxon>
        <taxon>Sordariales</taxon>
        <taxon>Chaetomiaceae</taxon>
        <taxon>Canariomyces</taxon>
    </lineage>
</organism>
<evidence type="ECO:0000256" key="6">
    <source>
        <dbReference type="ARBA" id="ARBA00022964"/>
    </source>
</evidence>
<evidence type="ECO:0000256" key="1">
    <source>
        <dbReference type="ARBA" id="ARBA00000629"/>
    </source>
</evidence>
<gene>
    <name evidence="13" type="ORF">N656DRAFT_737482</name>
</gene>
<comment type="caution">
    <text evidence="13">The sequence shown here is derived from an EMBL/GenBank/DDBJ whole genome shotgun (WGS) entry which is preliminary data.</text>
</comment>
<evidence type="ECO:0000256" key="12">
    <source>
        <dbReference type="RuleBase" id="RU366010"/>
    </source>
</evidence>
<evidence type="ECO:0000256" key="2">
    <source>
        <dbReference type="ARBA" id="ARBA00006622"/>
    </source>
</evidence>
<keyword evidence="6 12" id="KW-0223">Dioxygenase</keyword>
<proteinExistence type="inferred from homology"/>
<evidence type="ECO:0000256" key="9">
    <source>
        <dbReference type="ARBA" id="ARBA00070673"/>
    </source>
</evidence>
<dbReference type="InterPro" id="IPR010300">
    <property type="entry name" value="CDO_1"/>
</dbReference>
<feature type="binding site" evidence="11">
    <location>
        <position position="111"/>
    </location>
    <ligand>
        <name>Fe cation</name>
        <dbReference type="ChEBI" id="CHEBI:24875"/>
        <note>catalytic</note>
    </ligand>
</feature>
<dbReference type="Pfam" id="PF05995">
    <property type="entry name" value="CDO_I"/>
    <property type="match status" value="1"/>
</dbReference>
<comment type="similarity">
    <text evidence="2 12">Belongs to the cysteine dioxygenase family.</text>
</comment>
<dbReference type="PANTHER" id="PTHR12918:SF1">
    <property type="entry name" value="CYSTEINE DIOXYGENASE TYPE 1"/>
    <property type="match status" value="1"/>
</dbReference>
<name>A0AAN6QG41_9PEZI</name>
<dbReference type="PROSITE" id="PS51257">
    <property type="entry name" value="PROKAR_LIPOPROTEIN"/>
    <property type="match status" value="1"/>
</dbReference>
<comment type="catalytic activity">
    <reaction evidence="1 12">
        <text>L-cysteine + O2 = 3-sulfino-L-alanine + H(+)</text>
        <dbReference type="Rhea" id="RHEA:20441"/>
        <dbReference type="ChEBI" id="CHEBI:15378"/>
        <dbReference type="ChEBI" id="CHEBI:15379"/>
        <dbReference type="ChEBI" id="CHEBI:35235"/>
        <dbReference type="ChEBI" id="CHEBI:61085"/>
        <dbReference type="EC" id="1.13.11.20"/>
    </reaction>
</comment>
<dbReference type="Proteomes" id="UP001302812">
    <property type="component" value="Unassembled WGS sequence"/>
</dbReference>
<evidence type="ECO:0000256" key="11">
    <source>
        <dbReference type="PIRSR" id="PIRSR610300-51"/>
    </source>
</evidence>
<keyword evidence="7 12" id="KW-0560">Oxidoreductase</keyword>
<dbReference type="Gene3D" id="2.60.120.10">
    <property type="entry name" value="Jelly Rolls"/>
    <property type="match status" value="1"/>
</dbReference>
<sequence>MAIGMIKKLTANAPLAFSCTANAATNRFDDLVQALKDALGPSSGLTSDDVDVEYLTRLMQDYDSDPAEWSRFAMGDQSRGYTRNLVDEGNGKSNLLVLVWSPGKGSPIHDHGNAHCLMKILRGNLTETRYLYPEGETEKPMKVISERVHKENDVAYMADELGVHRVWNQGSDFAVSLHLYTPPNVARGGCHIFDPATGKKSHTKDCGYYSAYGTKL</sequence>
<dbReference type="SUPFAM" id="SSF51182">
    <property type="entry name" value="RmlC-like cupins"/>
    <property type="match status" value="1"/>
</dbReference>
<evidence type="ECO:0000256" key="7">
    <source>
        <dbReference type="ARBA" id="ARBA00023002"/>
    </source>
</evidence>
<accession>A0AAN6QG41</accession>
<dbReference type="CDD" id="cd10548">
    <property type="entry name" value="cupin_CDO"/>
    <property type="match status" value="1"/>
</dbReference>
<evidence type="ECO:0000313" key="14">
    <source>
        <dbReference type="Proteomes" id="UP001302812"/>
    </source>
</evidence>
<keyword evidence="5 10" id="KW-0883">Thioether bond</keyword>
<evidence type="ECO:0000256" key="5">
    <source>
        <dbReference type="ARBA" id="ARBA00022784"/>
    </source>
</evidence>
<evidence type="ECO:0000256" key="4">
    <source>
        <dbReference type="ARBA" id="ARBA00022723"/>
    </source>
</evidence>
<dbReference type="GeneID" id="89936872"/>
<dbReference type="GO" id="GO:0017172">
    <property type="term" value="F:cysteine dioxygenase activity"/>
    <property type="evidence" value="ECO:0007669"/>
    <property type="project" value="UniProtKB-UniRule"/>
</dbReference>
<reference evidence="13" key="1">
    <citation type="journal article" date="2023" name="Mol. Phylogenet. Evol.">
        <title>Genome-scale phylogeny and comparative genomics of the fungal order Sordariales.</title>
        <authorList>
            <person name="Hensen N."/>
            <person name="Bonometti L."/>
            <person name="Westerberg I."/>
            <person name="Brannstrom I.O."/>
            <person name="Guillou S."/>
            <person name="Cros-Aarteil S."/>
            <person name="Calhoun S."/>
            <person name="Haridas S."/>
            <person name="Kuo A."/>
            <person name="Mondo S."/>
            <person name="Pangilinan J."/>
            <person name="Riley R."/>
            <person name="LaButti K."/>
            <person name="Andreopoulos B."/>
            <person name="Lipzen A."/>
            <person name="Chen C."/>
            <person name="Yan M."/>
            <person name="Daum C."/>
            <person name="Ng V."/>
            <person name="Clum A."/>
            <person name="Steindorff A."/>
            <person name="Ohm R.A."/>
            <person name="Martin F."/>
            <person name="Silar P."/>
            <person name="Natvig D.O."/>
            <person name="Lalanne C."/>
            <person name="Gautier V."/>
            <person name="Ament-Velasquez S.L."/>
            <person name="Kruys A."/>
            <person name="Hutchinson M.I."/>
            <person name="Powell A.J."/>
            <person name="Barry K."/>
            <person name="Miller A.N."/>
            <person name="Grigoriev I.V."/>
            <person name="Debuchy R."/>
            <person name="Gladieux P."/>
            <person name="Hiltunen Thoren M."/>
            <person name="Johannesson H."/>
        </authorList>
    </citation>
    <scope>NUCLEOTIDE SEQUENCE</scope>
    <source>
        <strain evidence="13">CBS 508.74</strain>
    </source>
</reference>
<dbReference type="InterPro" id="IPR014710">
    <property type="entry name" value="RmlC-like_jellyroll"/>
</dbReference>
<reference evidence="13" key="2">
    <citation type="submission" date="2023-05" db="EMBL/GenBank/DDBJ databases">
        <authorList>
            <consortium name="Lawrence Berkeley National Laboratory"/>
            <person name="Steindorff A."/>
            <person name="Hensen N."/>
            <person name="Bonometti L."/>
            <person name="Westerberg I."/>
            <person name="Brannstrom I.O."/>
            <person name="Guillou S."/>
            <person name="Cros-Aarteil S."/>
            <person name="Calhoun S."/>
            <person name="Haridas S."/>
            <person name="Kuo A."/>
            <person name="Mondo S."/>
            <person name="Pangilinan J."/>
            <person name="Riley R."/>
            <person name="Labutti K."/>
            <person name="Andreopoulos B."/>
            <person name="Lipzen A."/>
            <person name="Chen C."/>
            <person name="Yanf M."/>
            <person name="Daum C."/>
            <person name="Ng V."/>
            <person name="Clum A."/>
            <person name="Ohm R."/>
            <person name="Martin F."/>
            <person name="Silar P."/>
            <person name="Natvig D."/>
            <person name="Lalanne C."/>
            <person name="Gautier V."/>
            <person name="Ament-Velasquez S.L."/>
            <person name="Kruys A."/>
            <person name="Hutchinson M.I."/>
            <person name="Powell A.J."/>
            <person name="Barry K."/>
            <person name="Miller A.N."/>
            <person name="Grigoriev I.V."/>
            <person name="Debuchy R."/>
            <person name="Gladieux P."/>
            <person name="Thoren M.H."/>
            <person name="Johannesson H."/>
        </authorList>
    </citation>
    <scope>NUCLEOTIDE SEQUENCE</scope>
    <source>
        <strain evidence="13">CBS 508.74</strain>
    </source>
</reference>
<keyword evidence="14" id="KW-1185">Reference proteome</keyword>
<dbReference type="EC" id="1.13.11.20" evidence="3 12"/>
<dbReference type="FunFam" id="2.60.120.10:FF:000189">
    <property type="entry name" value="Cysteine dioxygenase"/>
    <property type="match status" value="1"/>
</dbReference>
<comment type="cofactor">
    <cofactor evidence="12">
        <name>Fe cation</name>
        <dbReference type="ChEBI" id="CHEBI:24875"/>
    </cofactor>
    <text evidence="12">Binds 1 Fe cation per subunit.</text>
</comment>
<feature type="binding site" evidence="11">
    <location>
        <position position="109"/>
    </location>
    <ligand>
        <name>Fe cation</name>
        <dbReference type="ChEBI" id="CHEBI:24875"/>
        <note>catalytic</note>
    </ligand>
</feature>
<dbReference type="GO" id="GO:0008198">
    <property type="term" value="F:ferrous iron binding"/>
    <property type="evidence" value="ECO:0007669"/>
    <property type="project" value="TreeGrafter"/>
</dbReference>
<keyword evidence="4 11" id="KW-0479">Metal-binding</keyword>
<protein>
    <recommendedName>
        <fullName evidence="9 12">Cysteine dioxygenase</fullName>
        <ecNumber evidence="3 12">1.13.11.20</ecNumber>
    </recommendedName>
</protein>
<evidence type="ECO:0000256" key="8">
    <source>
        <dbReference type="ARBA" id="ARBA00023004"/>
    </source>
</evidence>
<dbReference type="PANTHER" id="PTHR12918">
    <property type="entry name" value="CYSTEINE DIOXYGENASE"/>
    <property type="match status" value="1"/>
</dbReference>
<dbReference type="EMBL" id="MU853355">
    <property type="protein sequence ID" value="KAK4109518.1"/>
    <property type="molecule type" value="Genomic_DNA"/>
</dbReference>
<dbReference type="AlphaFoldDB" id="A0AAN6QG41"/>
<evidence type="ECO:0000256" key="3">
    <source>
        <dbReference type="ARBA" id="ARBA00013133"/>
    </source>
</evidence>
<evidence type="ECO:0000256" key="10">
    <source>
        <dbReference type="PIRSR" id="PIRSR610300-50"/>
    </source>
</evidence>
<evidence type="ECO:0000313" key="13">
    <source>
        <dbReference type="EMBL" id="KAK4109518.1"/>
    </source>
</evidence>
<dbReference type="GO" id="GO:0019448">
    <property type="term" value="P:L-cysteine catabolic process"/>
    <property type="evidence" value="ECO:0007669"/>
    <property type="project" value="TreeGrafter"/>
</dbReference>
<feature type="binding site" evidence="11">
    <location>
        <position position="164"/>
    </location>
    <ligand>
        <name>Fe cation</name>
        <dbReference type="ChEBI" id="CHEBI:24875"/>
        <note>catalytic</note>
    </ligand>
</feature>
<dbReference type="RefSeq" id="XP_064667088.1">
    <property type="nucleotide sequence ID" value="XM_064812747.1"/>
</dbReference>
<dbReference type="InterPro" id="IPR011051">
    <property type="entry name" value="RmlC_Cupin_sf"/>
</dbReference>
<feature type="cross-link" description="3'-(S-cysteinyl)-tyrosine (Cys-Tyr)" evidence="10">
    <location>
        <begin position="116"/>
        <end position="180"/>
    </location>
</feature>